<dbReference type="Proteomes" id="UP001255185">
    <property type="component" value="Unassembled WGS sequence"/>
</dbReference>
<evidence type="ECO:0000256" key="1">
    <source>
        <dbReference type="SAM" id="MobiDB-lite"/>
    </source>
</evidence>
<organism evidence="2 3">
    <name type="scientific">Flavobacterium arsenatis</name>
    <dbReference type="NCBI Taxonomy" id="1484332"/>
    <lineage>
        <taxon>Bacteria</taxon>
        <taxon>Pseudomonadati</taxon>
        <taxon>Bacteroidota</taxon>
        <taxon>Flavobacteriia</taxon>
        <taxon>Flavobacteriales</taxon>
        <taxon>Flavobacteriaceae</taxon>
        <taxon>Flavobacterium</taxon>
    </lineage>
</organism>
<accession>A0ABU1TQ00</accession>
<comment type="caution">
    <text evidence="2">The sequence shown here is derived from an EMBL/GenBank/DDBJ whole genome shotgun (WGS) entry which is preliminary data.</text>
</comment>
<feature type="region of interest" description="Disordered" evidence="1">
    <location>
        <begin position="290"/>
        <end position="319"/>
    </location>
</feature>
<evidence type="ECO:0000313" key="2">
    <source>
        <dbReference type="EMBL" id="MDR6968044.1"/>
    </source>
</evidence>
<name>A0ABU1TQ00_9FLAO</name>
<dbReference type="RefSeq" id="WP_310026479.1">
    <property type="nucleotide sequence ID" value="NZ_JAVDVI010000008.1"/>
</dbReference>
<proteinExistence type="predicted"/>
<evidence type="ECO:0000313" key="3">
    <source>
        <dbReference type="Proteomes" id="UP001255185"/>
    </source>
</evidence>
<gene>
    <name evidence="2" type="ORF">J2X31_002059</name>
</gene>
<dbReference type="Pfam" id="PF13557">
    <property type="entry name" value="Phenol_MetA_deg"/>
    <property type="match status" value="1"/>
</dbReference>
<evidence type="ECO:0008006" key="4">
    <source>
        <dbReference type="Google" id="ProtNLM"/>
    </source>
</evidence>
<protein>
    <recommendedName>
        <fullName evidence="4">Transporter</fullName>
    </recommendedName>
</protein>
<reference evidence="2 3" key="1">
    <citation type="submission" date="2023-07" db="EMBL/GenBank/DDBJ databases">
        <title>Sorghum-associated microbial communities from plants grown in Nebraska, USA.</title>
        <authorList>
            <person name="Schachtman D."/>
        </authorList>
    </citation>
    <scope>NUCLEOTIDE SEQUENCE [LARGE SCALE GENOMIC DNA]</scope>
    <source>
        <strain evidence="2 3">3773</strain>
    </source>
</reference>
<dbReference type="InterPro" id="IPR025737">
    <property type="entry name" value="FApF"/>
</dbReference>
<dbReference type="EMBL" id="JAVDVI010000008">
    <property type="protein sequence ID" value="MDR6968044.1"/>
    <property type="molecule type" value="Genomic_DNA"/>
</dbReference>
<keyword evidence="3" id="KW-1185">Reference proteome</keyword>
<sequence length="319" mass="36317">MLKIRLSALTVAVFSFATSYSQHTDVINSNRPGESQSAFSVGKTVFQAETGIYGITEKHNLLETKTNGVGFDLNLRYGAFLEQLEFNIELQYQNDSFETEFSRQTRSALKQTTIGAKYLVYDPHKNYEEKINIHSWKANHRFKWRQFIPAVGVYAGANLNFDSPFSHPEEPNFSPKAMIITQNQFTGGFVLVMNIIADKIGTDFSSYGYVITMTKGFNEKWSGFLENQGFKSDYYSDSILRGGAAYLIKENIQIDASISGNFKDTPSIFYGGVGLSWRFDKNYKPVMIKSGKESKEDKKKEKEKNKKRKDEVETETEKP</sequence>